<feature type="compositionally biased region" description="Low complexity" evidence="1">
    <location>
        <begin position="148"/>
        <end position="170"/>
    </location>
</feature>
<organism evidence="2 3">
    <name type="scientific">Phaeoacremonium minimum (strain UCR-PA7)</name>
    <name type="common">Esca disease fungus</name>
    <name type="synonym">Togninia minima</name>
    <dbReference type="NCBI Taxonomy" id="1286976"/>
    <lineage>
        <taxon>Eukaryota</taxon>
        <taxon>Fungi</taxon>
        <taxon>Dikarya</taxon>
        <taxon>Ascomycota</taxon>
        <taxon>Pezizomycotina</taxon>
        <taxon>Sordariomycetes</taxon>
        <taxon>Sordariomycetidae</taxon>
        <taxon>Togniniales</taxon>
        <taxon>Togniniaceae</taxon>
        <taxon>Phaeoacremonium</taxon>
    </lineage>
</organism>
<accession>R8BL34</accession>
<dbReference type="RefSeq" id="XP_007915239.1">
    <property type="nucleotide sequence ID" value="XM_007917048.1"/>
</dbReference>
<name>R8BL34_PHAM7</name>
<gene>
    <name evidence="2" type="ORF">UCRPA7_4465</name>
</gene>
<evidence type="ECO:0000313" key="3">
    <source>
        <dbReference type="Proteomes" id="UP000014074"/>
    </source>
</evidence>
<evidence type="ECO:0000313" key="2">
    <source>
        <dbReference type="EMBL" id="EOO00078.1"/>
    </source>
</evidence>
<dbReference type="AlphaFoldDB" id="R8BL34"/>
<sequence>MPAKLYSPLANGSITSGIAPSLSTHHTKDTDFELASWDGRSSIASLNNIHTESEPPAYSDGLRFTPTVQLQIQTLGKAALSFPIPTRPDPIPVYAVGSDGTVLDSQTPVYFSLRRSRGASSCVLVAGDDAEQKHLSTTSYRWGPGKPPRVSLLPPSSGPPVQGGARSSRSSADEEEEDVEAVAWDSFELTSRGFTTRAIRFRTRLGTFEWRYASRKERKAAGIDSLLVLDRVVRVFNSATAPNAKDKEEEIRTPVAQFLRNAELRTPGSRGSSAGNGGRLRVDLSLWQDGKEDAEMVRLMAVTTCIGMLKKEVDRRRMQQMAIMAAAAGAA</sequence>
<feature type="region of interest" description="Disordered" evidence="1">
    <location>
        <begin position="137"/>
        <end position="177"/>
    </location>
</feature>
<reference evidence="3" key="1">
    <citation type="journal article" date="2013" name="Genome Announc.">
        <title>Draft genome sequence of the ascomycete Phaeoacremonium aleophilum strain UCR-PA7, a causal agent of the esca disease complex in grapevines.</title>
        <authorList>
            <person name="Blanco-Ulate B."/>
            <person name="Rolshausen P."/>
            <person name="Cantu D."/>
        </authorList>
    </citation>
    <scope>NUCLEOTIDE SEQUENCE [LARGE SCALE GENOMIC DNA]</scope>
    <source>
        <strain evidence="3">UCR-PA7</strain>
    </source>
</reference>
<protein>
    <submittedName>
        <fullName evidence="2">Uncharacterized protein</fullName>
    </submittedName>
</protein>
<keyword evidence="3" id="KW-1185">Reference proteome</keyword>
<dbReference type="eggNOG" id="ENOG502SQSM">
    <property type="taxonomic scope" value="Eukaryota"/>
</dbReference>
<dbReference type="HOGENOM" id="CLU_045564_0_0_1"/>
<evidence type="ECO:0000256" key="1">
    <source>
        <dbReference type="SAM" id="MobiDB-lite"/>
    </source>
</evidence>
<dbReference type="GeneID" id="19324919"/>
<proteinExistence type="predicted"/>
<dbReference type="OrthoDB" id="5325862at2759"/>
<dbReference type="Proteomes" id="UP000014074">
    <property type="component" value="Unassembled WGS sequence"/>
</dbReference>
<dbReference type="KEGG" id="tmn:UCRPA7_4465"/>
<dbReference type="EMBL" id="KB933118">
    <property type="protein sequence ID" value="EOO00078.1"/>
    <property type="molecule type" value="Genomic_DNA"/>
</dbReference>